<reference evidence="2" key="1">
    <citation type="submission" date="2015-01" db="EMBL/GenBank/DDBJ databases">
        <title>The Genome Sequence of Cladophialophora bantiana CBS 173.52.</title>
        <authorList>
            <consortium name="The Broad Institute Genomics Platform"/>
            <person name="Cuomo C."/>
            <person name="de Hoog S."/>
            <person name="Gorbushina A."/>
            <person name="Stielow B."/>
            <person name="Teixiera M."/>
            <person name="Abouelleil A."/>
            <person name="Chapman S.B."/>
            <person name="Priest M."/>
            <person name="Young S.K."/>
            <person name="Wortman J."/>
            <person name="Nusbaum C."/>
            <person name="Birren B."/>
        </authorList>
    </citation>
    <scope>NUCLEOTIDE SEQUENCE [LARGE SCALE GENOMIC DNA]</scope>
    <source>
        <strain evidence="2">CBS 173.52</strain>
    </source>
</reference>
<dbReference type="VEuPathDB" id="FungiDB:Z519_09164"/>
<protein>
    <submittedName>
        <fullName evidence="2">Uncharacterized protein</fullName>
    </submittedName>
</protein>
<dbReference type="OrthoDB" id="4149264at2759"/>
<organism evidence="2 3">
    <name type="scientific">Cladophialophora bantiana (strain ATCC 10958 / CBS 173.52 / CDC B-1940 / NIH 8579)</name>
    <name type="common">Xylohypha bantiana</name>
    <dbReference type="NCBI Taxonomy" id="1442370"/>
    <lineage>
        <taxon>Eukaryota</taxon>
        <taxon>Fungi</taxon>
        <taxon>Dikarya</taxon>
        <taxon>Ascomycota</taxon>
        <taxon>Pezizomycotina</taxon>
        <taxon>Eurotiomycetes</taxon>
        <taxon>Chaetothyriomycetidae</taxon>
        <taxon>Chaetothyriales</taxon>
        <taxon>Herpotrichiellaceae</taxon>
        <taxon>Cladophialophora</taxon>
    </lineage>
</organism>
<keyword evidence="3" id="KW-1185">Reference proteome</keyword>
<sequence length="266" mass="29840">MVSDCRLEMQLPPLSEFFFIEIDTYNGKIHPNSPKMEALRQHVADRRKQKRQYNKFLHSDASVRQITSGWKKAPRASSEGDSEGTSPTSTPEPQNVSSLSSAPSNHSTTHLEHLLGVYLETVVPIALSFSPRWTWCADATRIRSCPMLLYAAAGYAAAGDKGPTTGETFTWLYLQTKSLPYLRQELEGPVWTDDCAQTVMLFMRLALLLEEFEIASIHLKALQQILHARGAKTVDMKTELAFLSFDRQQALLDQLPHRSSNGTSEV</sequence>
<evidence type="ECO:0000313" key="3">
    <source>
        <dbReference type="Proteomes" id="UP000053789"/>
    </source>
</evidence>
<feature type="region of interest" description="Disordered" evidence="1">
    <location>
        <begin position="67"/>
        <end position="105"/>
    </location>
</feature>
<evidence type="ECO:0000256" key="1">
    <source>
        <dbReference type="SAM" id="MobiDB-lite"/>
    </source>
</evidence>
<proteinExistence type="predicted"/>
<dbReference type="HOGENOM" id="CLU_993992_0_0_1"/>
<feature type="compositionally biased region" description="Polar residues" evidence="1">
    <location>
        <begin position="83"/>
        <end position="105"/>
    </location>
</feature>
<name>A0A0D2FVH0_CLAB1</name>
<dbReference type="AlphaFoldDB" id="A0A0D2FVH0"/>
<accession>A0A0D2FVH0</accession>
<gene>
    <name evidence="2" type="ORF">Z519_09164</name>
</gene>
<dbReference type="RefSeq" id="XP_016617186.1">
    <property type="nucleotide sequence ID" value="XM_016766888.1"/>
</dbReference>
<dbReference type="GeneID" id="27702092"/>
<dbReference type="EMBL" id="KN846993">
    <property type="protein sequence ID" value="KIW90517.1"/>
    <property type="molecule type" value="Genomic_DNA"/>
</dbReference>
<evidence type="ECO:0000313" key="2">
    <source>
        <dbReference type="EMBL" id="KIW90517.1"/>
    </source>
</evidence>
<dbReference type="Proteomes" id="UP000053789">
    <property type="component" value="Unassembled WGS sequence"/>
</dbReference>